<gene>
    <name evidence="1" type="ORF">RND81_14G157000</name>
</gene>
<keyword evidence="2" id="KW-1185">Reference proteome</keyword>
<comment type="caution">
    <text evidence="1">The sequence shown here is derived from an EMBL/GenBank/DDBJ whole genome shotgun (WGS) entry which is preliminary data.</text>
</comment>
<proteinExistence type="predicted"/>
<sequence length="194" mass="22378">MEQNTPLMAKKIWNIMRVAFFMLRKGICKRKILLDLNLAMKRGKIAGKALQNLMFHHHNHHGNHHDSISKVGLDGQSKPQGEYEFSCSNTPLYRQYFTTNKRSKNHHDKNYSIEDVNNMFDMMMLNSSEEIVAASPISGLRSGLGFHSTVKQLRITDSPFPLQSGENNGDKHVDEAAAEFIKRFYSQLKQEKYY</sequence>
<evidence type="ECO:0008006" key="3">
    <source>
        <dbReference type="Google" id="ProtNLM"/>
    </source>
</evidence>
<dbReference type="AlphaFoldDB" id="A0AAW1GQC6"/>
<dbReference type="PANTHER" id="PTHR33265">
    <property type="entry name" value="AVR9/CF-9 RAPIDLY ELICITED PROTEIN-RELATED"/>
    <property type="match status" value="1"/>
</dbReference>
<evidence type="ECO:0000313" key="2">
    <source>
        <dbReference type="Proteomes" id="UP001443914"/>
    </source>
</evidence>
<dbReference type="Proteomes" id="UP001443914">
    <property type="component" value="Unassembled WGS sequence"/>
</dbReference>
<organism evidence="1 2">
    <name type="scientific">Saponaria officinalis</name>
    <name type="common">Common soapwort</name>
    <name type="synonym">Lychnis saponaria</name>
    <dbReference type="NCBI Taxonomy" id="3572"/>
    <lineage>
        <taxon>Eukaryota</taxon>
        <taxon>Viridiplantae</taxon>
        <taxon>Streptophyta</taxon>
        <taxon>Embryophyta</taxon>
        <taxon>Tracheophyta</taxon>
        <taxon>Spermatophyta</taxon>
        <taxon>Magnoliopsida</taxon>
        <taxon>eudicotyledons</taxon>
        <taxon>Gunneridae</taxon>
        <taxon>Pentapetalae</taxon>
        <taxon>Caryophyllales</taxon>
        <taxon>Caryophyllaceae</taxon>
        <taxon>Caryophylleae</taxon>
        <taxon>Saponaria</taxon>
    </lineage>
</organism>
<accession>A0AAW1GQC6</accession>
<dbReference type="PANTHER" id="PTHR33265:SF26">
    <property type="entry name" value="OS06G0554600 PROTEIN"/>
    <property type="match status" value="1"/>
</dbReference>
<name>A0AAW1GQC6_SAPOF</name>
<protein>
    <recommendedName>
        <fullName evidence="3">Avr9/Cf-9 rapidly elicited protein 146</fullName>
    </recommendedName>
</protein>
<reference evidence="1" key="1">
    <citation type="submission" date="2024-03" db="EMBL/GenBank/DDBJ databases">
        <title>WGS assembly of Saponaria officinalis var. Norfolk2.</title>
        <authorList>
            <person name="Jenkins J."/>
            <person name="Shu S."/>
            <person name="Grimwood J."/>
            <person name="Barry K."/>
            <person name="Goodstein D."/>
            <person name="Schmutz J."/>
            <person name="Leebens-Mack J."/>
            <person name="Osbourn A."/>
        </authorList>
    </citation>
    <scope>NUCLEOTIDE SEQUENCE [LARGE SCALE GENOMIC DNA]</scope>
    <source>
        <strain evidence="1">JIC</strain>
    </source>
</reference>
<dbReference type="EMBL" id="JBDFQZ010000014">
    <property type="protein sequence ID" value="KAK9666059.1"/>
    <property type="molecule type" value="Genomic_DNA"/>
</dbReference>
<evidence type="ECO:0000313" key="1">
    <source>
        <dbReference type="EMBL" id="KAK9666059.1"/>
    </source>
</evidence>